<feature type="binding site" description="covalent" evidence="8">
    <location>
        <position position="233"/>
    </location>
    <ligand>
        <name>heme c</name>
        <dbReference type="ChEBI" id="CHEBI:61717"/>
        <label>2</label>
    </ligand>
</feature>
<keyword evidence="4" id="KW-0732">Signal</keyword>
<sequence length="360" mass="40374">MAFITECLNPLSEQLLSVQQQLGIPVFTEPRAIRADAKTLFAPNIFNPDFFTPGTQAYSNQDKVTLGKRLFFEVILSGDGKRSCATCHNPSKAFTDGLPKSHAIKGGFLQRNAPTLLYAALQQSQFYDMRTAFLEDQARDVVENKNELHGSLSLAAKKLARDTSYIRLFQQAFPITFDSIQSFHIQNALATFIRSLMPFSSKFDRHMQGKQVMNQEEIEGFNLFMGKAKCGTCHFAPLFNGTVPPAFTSTESEVIGVPNDKKFTKVDSDQGRHQIFPISKFLHAFKTPTVRNVQLTAPYMHNGVFSTLEEVIDFYDQGGAAGRKMELNNQTLPAEPLSLTAEEKRKLILFLHTLTDEVKM</sequence>
<feature type="binding site" description="axial binding residue" evidence="9">
    <location>
        <position position="234"/>
    </location>
    <ligand>
        <name>heme c</name>
        <dbReference type="ChEBI" id="CHEBI:61717"/>
        <label>2</label>
    </ligand>
    <ligandPart>
        <name>Fe</name>
        <dbReference type="ChEBI" id="CHEBI:18248"/>
    </ligandPart>
</feature>
<dbReference type="PIRSF" id="PIRSF000294">
    <property type="entry name" value="Cytochrome-c_peroxidase"/>
    <property type="match status" value="1"/>
</dbReference>
<organism evidence="11 12">
    <name type="scientific">Paraflavisolibacter caeni</name>
    <dbReference type="NCBI Taxonomy" id="2982496"/>
    <lineage>
        <taxon>Bacteria</taxon>
        <taxon>Pseudomonadati</taxon>
        <taxon>Bacteroidota</taxon>
        <taxon>Chitinophagia</taxon>
        <taxon>Chitinophagales</taxon>
        <taxon>Chitinophagaceae</taxon>
        <taxon>Paraflavisolibacter</taxon>
    </lineage>
</organism>
<dbReference type="InterPro" id="IPR009056">
    <property type="entry name" value="Cyt_c-like_dom"/>
</dbReference>
<proteinExistence type="predicted"/>
<dbReference type="PANTHER" id="PTHR30600">
    <property type="entry name" value="CYTOCHROME C PEROXIDASE-RELATED"/>
    <property type="match status" value="1"/>
</dbReference>
<evidence type="ECO:0000256" key="4">
    <source>
        <dbReference type="ARBA" id="ARBA00022729"/>
    </source>
</evidence>
<dbReference type="Proteomes" id="UP001155483">
    <property type="component" value="Unassembled WGS sequence"/>
</dbReference>
<evidence type="ECO:0000313" key="11">
    <source>
        <dbReference type="EMBL" id="MCU7548311.1"/>
    </source>
</evidence>
<dbReference type="PROSITE" id="PS51007">
    <property type="entry name" value="CYTC"/>
    <property type="match status" value="2"/>
</dbReference>
<feature type="binding site" description="covalent" evidence="8">
    <location>
        <position position="87"/>
    </location>
    <ligand>
        <name>heme c</name>
        <dbReference type="ChEBI" id="CHEBI:61717"/>
        <label>1</label>
    </ligand>
</feature>
<feature type="domain" description="Cytochrome c" evidence="10">
    <location>
        <begin position="62"/>
        <end position="170"/>
    </location>
</feature>
<dbReference type="GO" id="GO:0004130">
    <property type="term" value="F:cytochrome-c peroxidase activity"/>
    <property type="evidence" value="ECO:0007669"/>
    <property type="project" value="TreeGrafter"/>
</dbReference>
<keyword evidence="12" id="KW-1185">Reference proteome</keyword>
<dbReference type="Pfam" id="PF03150">
    <property type="entry name" value="CCP_MauG"/>
    <property type="match status" value="1"/>
</dbReference>
<keyword evidence="7 9" id="KW-0408">Iron</keyword>
<feature type="domain" description="Cytochrome c" evidence="10">
    <location>
        <begin position="215"/>
        <end position="355"/>
    </location>
</feature>
<comment type="subcellular location">
    <subcellularLocation>
        <location evidence="1">Periplasm</location>
    </subcellularLocation>
</comment>
<comment type="caution">
    <text evidence="11">The sequence shown here is derived from an EMBL/GenBank/DDBJ whole genome shotgun (WGS) entry which is preliminary data.</text>
</comment>
<dbReference type="InterPro" id="IPR051395">
    <property type="entry name" value="Cytochrome_c_Peroxidase/MauG"/>
</dbReference>
<evidence type="ECO:0000256" key="3">
    <source>
        <dbReference type="ARBA" id="ARBA00022723"/>
    </source>
</evidence>
<dbReference type="AlphaFoldDB" id="A0A9X2XTV7"/>
<evidence type="ECO:0000256" key="6">
    <source>
        <dbReference type="ARBA" id="ARBA00023002"/>
    </source>
</evidence>
<keyword evidence="3 9" id="KW-0479">Metal-binding</keyword>
<protein>
    <recommendedName>
        <fullName evidence="10">Cytochrome c domain-containing protein</fullName>
    </recommendedName>
</protein>
<reference evidence="11" key="2">
    <citation type="submission" date="2023-04" db="EMBL/GenBank/DDBJ databases">
        <title>Paracnuella aquatica gen. nov., sp. nov., a member of the family Chitinophagaceae isolated from a hot spring.</title>
        <authorList>
            <person name="Wang C."/>
        </authorList>
    </citation>
    <scope>NUCLEOTIDE SEQUENCE</scope>
    <source>
        <strain evidence="11">LB-8</strain>
    </source>
</reference>
<evidence type="ECO:0000256" key="5">
    <source>
        <dbReference type="ARBA" id="ARBA00022764"/>
    </source>
</evidence>
<gene>
    <name evidence="11" type="ORF">OCK74_04255</name>
</gene>
<feature type="binding site" description="covalent" evidence="8">
    <location>
        <position position="84"/>
    </location>
    <ligand>
        <name>heme c</name>
        <dbReference type="ChEBI" id="CHEBI:61717"/>
        <label>1</label>
    </ligand>
</feature>
<evidence type="ECO:0000256" key="7">
    <source>
        <dbReference type="ARBA" id="ARBA00023004"/>
    </source>
</evidence>
<dbReference type="SUPFAM" id="SSF46626">
    <property type="entry name" value="Cytochrome c"/>
    <property type="match status" value="2"/>
</dbReference>
<dbReference type="Gene3D" id="1.10.760.10">
    <property type="entry name" value="Cytochrome c-like domain"/>
    <property type="match status" value="2"/>
</dbReference>
<comment type="PTM">
    <text evidence="8">Binds 2 heme groups per subunit.</text>
</comment>
<keyword evidence="2 8" id="KW-0349">Heme</keyword>
<evidence type="ECO:0000256" key="2">
    <source>
        <dbReference type="ARBA" id="ARBA00022617"/>
    </source>
</evidence>
<evidence type="ECO:0000256" key="9">
    <source>
        <dbReference type="PIRSR" id="PIRSR000294-2"/>
    </source>
</evidence>
<name>A0A9X2XTV7_9BACT</name>
<dbReference type="GO" id="GO:0009055">
    <property type="term" value="F:electron transfer activity"/>
    <property type="evidence" value="ECO:0007669"/>
    <property type="project" value="InterPro"/>
</dbReference>
<evidence type="ECO:0000313" key="12">
    <source>
        <dbReference type="Proteomes" id="UP001155483"/>
    </source>
</evidence>
<dbReference type="GO" id="GO:0046872">
    <property type="term" value="F:metal ion binding"/>
    <property type="evidence" value="ECO:0007669"/>
    <property type="project" value="UniProtKB-KW"/>
</dbReference>
<dbReference type="InterPro" id="IPR026259">
    <property type="entry name" value="MauG/Cytc_peroxidase"/>
</dbReference>
<reference evidence="11" key="1">
    <citation type="submission" date="2022-09" db="EMBL/GenBank/DDBJ databases">
        <authorList>
            <person name="Yuan C."/>
            <person name="Ke Z."/>
        </authorList>
    </citation>
    <scope>NUCLEOTIDE SEQUENCE</scope>
    <source>
        <strain evidence="11">LB-8</strain>
    </source>
</reference>
<evidence type="ECO:0000259" key="10">
    <source>
        <dbReference type="PROSITE" id="PS51007"/>
    </source>
</evidence>
<keyword evidence="6" id="KW-0560">Oxidoreductase</keyword>
<keyword evidence="5" id="KW-0574">Periplasm</keyword>
<comment type="cofactor">
    <cofactor evidence="8">
        <name>heme</name>
        <dbReference type="ChEBI" id="CHEBI:30413"/>
    </cofactor>
    <text evidence="8">Binds 2 heme groups.</text>
</comment>
<dbReference type="GO" id="GO:0020037">
    <property type="term" value="F:heme binding"/>
    <property type="evidence" value="ECO:0007669"/>
    <property type="project" value="InterPro"/>
</dbReference>
<dbReference type="RefSeq" id="WP_279295759.1">
    <property type="nucleotide sequence ID" value="NZ_JAOTIF010000002.1"/>
</dbReference>
<dbReference type="GO" id="GO:0042597">
    <property type="term" value="C:periplasmic space"/>
    <property type="evidence" value="ECO:0007669"/>
    <property type="project" value="UniProtKB-SubCell"/>
</dbReference>
<dbReference type="EMBL" id="JAOTIF010000002">
    <property type="protein sequence ID" value="MCU7548311.1"/>
    <property type="molecule type" value="Genomic_DNA"/>
</dbReference>
<feature type="binding site" description="covalent" evidence="8">
    <location>
        <position position="230"/>
    </location>
    <ligand>
        <name>heme c</name>
        <dbReference type="ChEBI" id="CHEBI:61717"/>
        <label>2</label>
    </ligand>
</feature>
<feature type="binding site" description="axial binding residue" evidence="9">
    <location>
        <position position="88"/>
    </location>
    <ligand>
        <name>heme c</name>
        <dbReference type="ChEBI" id="CHEBI:61717"/>
        <label>1</label>
    </ligand>
    <ligandPart>
        <name>Fe</name>
        <dbReference type="ChEBI" id="CHEBI:18248"/>
    </ligandPart>
</feature>
<evidence type="ECO:0000256" key="1">
    <source>
        <dbReference type="ARBA" id="ARBA00004418"/>
    </source>
</evidence>
<dbReference type="PANTHER" id="PTHR30600:SF10">
    <property type="entry name" value="BLL6722 PROTEIN"/>
    <property type="match status" value="1"/>
</dbReference>
<dbReference type="InterPro" id="IPR004852">
    <property type="entry name" value="Di-haem_cyt_c_peroxidsae"/>
</dbReference>
<accession>A0A9X2XTV7</accession>
<evidence type="ECO:0000256" key="8">
    <source>
        <dbReference type="PIRSR" id="PIRSR000294-1"/>
    </source>
</evidence>
<dbReference type="InterPro" id="IPR036909">
    <property type="entry name" value="Cyt_c-like_dom_sf"/>
</dbReference>